<feature type="region of interest" description="Disordered" evidence="1">
    <location>
        <begin position="209"/>
        <end position="257"/>
    </location>
</feature>
<feature type="compositionally biased region" description="Pro residues" evidence="1">
    <location>
        <begin position="52"/>
        <end position="65"/>
    </location>
</feature>
<dbReference type="InParanoid" id="A0A0C3GK03"/>
<evidence type="ECO:0000313" key="4">
    <source>
        <dbReference type="Proteomes" id="UP000054321"/>
    </source>
</evidence>
<dbReference type="HOGENOM" id="CLU_025740_0_0_1"/>
<keyword evidence="2" id="KW-0812">Transmembrane</keyword>
<organism evidence="3 4">
    <name type="scientific">Oidiodendron maius (strain Zn)</name>
    <dbReference type="NCBI Taxonomy" id="913774"/>
    <lineage>
        <taxon>Eukaryota</taxon>
        <taxon>Fungi</taxon>
        <taxon>Dikarya</taxon>
        <taxon>Ascomycota</taxon>
        <taxon>Pezizomycotina</taxon>
        <taxon>Leotiomycetes</taxon>
        <taxon>Leotiomycetes incertae sedis</taxon>
        <taxon>Myxotrichaceae</taxon>
        <taxon>Oidiodendron</taxon>
    </lineage>
</organism>
<dbReference type="STRING" id="913774.A0A0C3GK03"/>
<feature type="compositionally biased region" description="Basic and acidic residues" evidence="1">
    <location>
        <begin position="209"/>
        <end position="221"/>
    </location>
</feature>
<sequence>MSSYDSYGRARRQHRGTFTYWVPLVFTVTVATVGIAAWIWSERRDDEDDHPPPPPGAEFNPPPSVYPQDSGYQSQGYPQGPAYPPQGYPQQPPGTYPTQQGPGYAPGYPPVPGEPYGRNPDGSIRTGPPSYAEVRPGEVAYGTVEHQQPQSYISQMSGALGGALRRTPSPQQFIDGATRSVAAGVAAAGAAVGSVGALFSIKEENAYGDHKTWSEEAEIRRPGASPDAPARGTEKRSGNKTGSSTAPASASSNRRKTVAVVISADSEHHDGLGDEDNFHEHASILSHLPQNTDFSKIRLFVLIYAPTLKEHPLDSGASRPPGSLSSSFSNIGHEQAQTPTEDRPTPSTSSNPAFNAAYSEALALVEKETMVLPFTSPSGHVHILRHLNPDIVYLQDTLAGHNGDIITHLQTWLRQDVVLIVGAEGSGGLADSESEAEQAPKEHRWWKSEDRVGLGRGVVVVEGLRVGDDWARRVDLKE</sequence>
<gene>
    <name evidence="3" type="ORF">OIDMADRAFT_183234</name>
</gene>
<evidence type="ECO:0000256" key="2">
    <source>
        <dbReference type="SAM" id="Phobius"/>
    </source>
</evidence>
<reference evidence="3 4" key="1">
    <citation type="submission" date="2014-04" db="EMBL/GenBank/DDBJ databases">
        <authorList>
            <consortium name="DOE Joint Genome Institute"/>
            <person name="Kuo A."/>
            <person name="Martino E."/>
            <person name="Perotto S."/>
            <person name="Kohler A."/>
            <person name="Nagy L.G."/>
            <person name="Floudas D."/>
            <person name="Copeland A."/>
            <person name="Barry K.W."/>
            <person name="Cichocki N."/>
            <person name="Veneault-Fourrey C."/>
            <person name="LaButti K."/>
            <person name="Lindquist E.A."/>
            <person name="Lipzen A."/>
            <person name="Lundell T."/>
            <person name="Morin E."/>
            <person name="Murat C."/>
            <person name="Sun H."/>
            <person name="Tunlid A."/>
            <person name="Henrissat B."/>
            <person name="Grigoriev I.V."/>
            <person name="Hibbett D.S."/>
            <person name="Martin F."/>
            <person name="Nordberg H.P."/>
            <person name="Cantor M.N."/>
            <person name="Hua S.X."/>
        </authorList>
    </citation>
    <scope>NUCLEOTIDE SEQUENCE [LARGE SCALE GENOMIC DNA]</scope>
    <source>
        <strain evidence="3 4">Zn</strain>
    </source>
</reference>
<dbReference type="OrthoDB" id="5327700at2759"/>
<feature type="compositionally biased region" description="Low complexity" evidence="1">
    <location>
        <begin position="96"/>
        <end position="106"/>
    </location>
</feature>
<feature type="compositionally biased region" description="Low complexity" evidence="1">
    <location>
        <begin position="243"/>
        <end position="252"/>
    </location>
</feature>
<accession>A0A0C3GK03</accession>
<feature type="transmembrane region" description="Helical" evidence="2">
    <location>
        <begin position="20"/>
        <end position="40"/>
    </location>
</feature>
<dbReference type="EMBL" id="KN832884">
    <property type="protein sequence ID" value="KIM96465.1"/>
    <property type="molecule type" value="Genomic_DNA"/>
</dbReference>
<keyword evidence="4" id="KW-1185">Reference proteome</keyword>
<feature type="compositionally biased region" description="Pro residues" evidence="1">
    <location>
        <begin position="81"/>
        <end position="95"/>
    </location>
</feature>
<dbReference type="AlphaFoldDB" id="A0A0C3GK03"/>
<feature type="region of interest" description="Disordered" evidence="1">
    <location>
        <begin position="44"/>
        <end position="131"/>
    </location>
</feature>
<keyword evidence="2" id="KW-0472">Membrane</keyword>
<name>A0A0C3GK03_OIDMZ</name>
<feature type="compositionally biased region" description="Low complexity" evidence="1">
    <location>
        <begin position="70"/>
        <end position="80"/>
    </location>
</feature>
<feature type="compositionally biased region" description="Polar residues" evidence="1">
    <location>
        <begin position="330"/>
        <end position="353"/>
    </location>
</feature>
<dbReference type="Proteomes" id="UP000054321">
    <property type="component" value="Unassembled WGS sequence"/>
</dbReference>
<keyword evidence="2" id="KW-1133">Transmembrane helix</keyword>
<feature type="compositionally biased region" description="Low complexity" evidence="1">
    <location>
        <begin position="315"/>
        <end position="329"/>
    </location>
</feature>
<feature type="region of interest" description="Disordered" evidence="1">
    <location>
        <begin position="311"/>
        <end position="353"/>
    </location>
</feature>
<evidence type="ECO:0000313" key="3">
    <source>
        <dbReference type="EMBL" id="KIM96465.1"/>
    </source>
</evidence>
<proteinExistence type="predicted"/>
<reference evidence="4" key="2">
    <citation type="submission" date="2015-01" db="EMBL/GenBank/DDBJ databases">
        <title>Evolutionary Origins and Diversification of the Mycorrhizal Mutualists.</title>
        <authorList>
            <consortium name="DOE Joint Genome Institute"/>
            <consortium name="Mycorrhizal Genomics Consortium"/>
            <person name="Kohler A."/>
            <person name="Kuo A."/>
            <person name="Nagy L.G."/>
            <person name="Floudas D."/>
            <person name="Copeland A."/>
            <person name="Barry K.W."/>
            <person name="Cichocki N."/>
            <person name="Veneault-Fourrey C."/>
            <person name="LaButti K."/>
            <person name="Lindquist E.A."/>
            <person name="Lipzen A."/>
            <person name="Lundell T."/>
            <person name="Morin E."/>
            <person name="Murat C."/>
            <person name="Riley R."/>
            <person name="Ohm R."/>
            <person name="Sun H."/>
            <person name="Tunlid A."/>
            <person name="Henrissat B."/>
            <person name="Grigoriev I.V."/>
            <person name="Hibbett D.S."/>
            <person name="Martin F."/>
        </authorList>
    </citation>
    <scope>NUCLEOTIDE SEQUENCE [LARGE SCALE GENOMIC DNA]</scope>
    <source>
        <strain evidence="4">Zn</strain>
    </source>
</reference>
<protein>
    <submittedName>
        <fullName evidence="3">Uncharacterized protein</fullName>
    </submittedName>
</protein>
<evidence type="ECO:0000256" key="1">
    <source>
        <dbReference type="SAM" id="MobiDB-lite"/>
    </source>
</evidence>